<comment type="caution">
    <text evidence="1">The sequence shown here is derived from an EMBL/GenBank/DDBJ whole genome shotgun (WGS) entry which is preliminary data.</text>
</comment>
<reference evidence="2" key="1">
    <citation type="journal article" date="2023" name="Nat. Plants">
        <title>Single-cell RNA sequencing provides a high-resolution roadmap for understanding the multicellular compartmentation of specialized metabolism.</title>
        <authorList>
            <person name="Sun S."/>
            <person name="Shen X."/>
            <person name="Li Y."/>
            <person name="Li Y."/>
            <person name="Wang S."/>
            <person name="Li R."/>
            <person name="Zhang H."/>
            <person name="Shen G."/>
            <person name="Guo B."/>
            <person name="Wei J."/>
            <person name="Xu J."/>
            <person name="St-Pierre B."/>
            <person name="Chen S."/>
            <person name="Sun C."/>
        </authorList>
    </citation>
    <scope>NUCLEOTIDE SEQUENCE [LARGE SCALE GENOMIC DNA]</scope>
</reference>
<gene>
    <name evidence="1" type="ORF">M9H77_01738</name>
</gene>
<evidence type="ECO:0000313" key="2">
    <source>
        <dbReference type="Proteomes" id="UP001060085"/>
    </source>
</evidence>
<sequence length="350" mass="38509">MGRAPCCEKVGLKRGRWTAEEDQILINYIQANGEGSWRSLPKNAGLLRCGKSCRLRWINYLRSDLKRGNISSEEEEIIIKLHATLGNRWSLIAGHLPGRTDNEIKNYWNSHLSRKLHSYRRPPPPPPPNETSPAATDLPKTTVKKRRGGRTSRAAMKKNKSYNILKRSVISSIPGPPANVTTKETLSTGFLQAAEAPAIAAEVIGDTVTSGAGNSYELGLDNGILNFDDIMDVDGDLATMIFDADRDAGCGIMSSGDERTTSSEGGGEQGQNCNSPGSNEWENWQLWDDFDNGIGEESGLFSWLWDTTSSPGNNNGEGKFESIDDKRDENSVENEMDSEKQNAMLAWLLS</sequence>
<dbReference type="Proteomes" id="UP001060085">
    <property type="component" value="Linkage Group LG01"/>
</dbReference>
<organism evidence="1 2">
    <name type="scientific">Catharanthus roseus</name>
    <name type="common">Madagascar periwinkle</name>
    <name type="synonym">Vinca rosea</name>
    <dbReference type="NCBI Taxonomy" id="4058"/>
    <lineage>
        <taxon>Eukaryota</taxon>
        <taxon>Viridiplantae</taxon>
        <taxon>Streptophyta</taxon>
        <taxon>Embryophyta</taxon>
        <taxon>Tracheophyta</taxon>
        <taxon>Spermatophyta</taxon>
        <taxon>Magnoliopsida</taxon>
        <taxon>eudicotyledons</taxon>
        <taxon>Gunneridae</taxon>
        <taxon>Pentapetalae</taxon>
        <taxon>asterids</taxon>
        <taxon>lamiids</taxon>
        <taxon>Gentianales</taxon>
        <taxon>Apocynaceae</taxon>
        <taxon>Rauvolfioideae</taxon>
        <taxon>Vinceae</taxon>
        <taxon>Catharanthinae</taxon>
        <taxon>Catharanthus</taxon>
    </lineage>
</organism>
<dbReference type="EMBL" id="CM044701">
    <property type="protein sequence ID" value="KAI5680511.1"/>
    <property type="molecule type" value="Genomic_DNA"/>
</dbReference>
<name>A0ACC0C6H1_CATRO</name>
<keyword evidence="2" id="KW-1185">Reference proteome</keyword>
<accession>A0ACC0C6H1</accession>
<proteinExistence type="predicted"/>
<evidence type="ECO:0000313" key="1">
    <source>
        <dbReference type="EMBL" id="KAI5680511.1"/>
    </source>
</evidence>
<protein>
    <submittedName>
        <fullName evidence="1">Uncharacterized protein</fullName>
    </submittedName>
</protein>